<reference evidence="3 4" key="1">
    <citation type="submission" date="2021-04" db="EMBL/GenBank/DDBJ databases">
        <title>Complete genome sequencing of Allochromatium tepidum strain NZ.</title>
        <authorList>
            <person name="Tsukatani Y."/>
            <person name="Mori H."/>
        </authorList>
    </citation>
    <scope>NUCLEOTIDE SEQUENCE [LARGE SCALE GENOMIC DNA]</scope>
    <source>
        <strain evidence="3 4">NZ</strain>
    </source>
</reference>
<dbReference type="PANTHER" id="PTHR43096">
    <property type="entry name" value="DNAJ HOMOLOG 1, MITOCHONDRIAL-RELATED"/>
    <property type="match status" value="1"/>
</dbReference>
<dbReference type="Pfam" id="PF00226">
    <property type="entry name" value="DnaJ"/>
    <property type="match status" value="1"/>
</dbReference>
<evidence type="ECO:0000313" key="4">
    <source>
        <dbReference type="Proteomes" id="UP000680679"/>
    </source>
</evidence>
<dbReference type="PROSITE" id="PS50076">
    <property type="entry name" value="DNAJ_2"/>
    <property type="match status" value="1"/>
</dbReference>
<feature type="domain" description="J" evidence="2">
    <location>
        <begin position="5"/>
        <end position="69"/>
    </location>
</feature>
<dbReference type="InterPro" id="IPR036869">
    <property type="entry name" value="J_dom_sf"/>
</dbReference>
<dbReference type="PRINTS" id="PR00625">
    <property type="entry name" value="JDOMAIN"/>
</dbReference>
<dbReference type="SUPFAM" id="SSF49493">
    <property type="entry name" value="HSP40/DnaJ peptide-binding domain"/>
    <property type="match status" value="2"/>
</dbReference>
<dbReference type="EMBL" id="AP024563">
    <property type="protein sequence ID" value="BCU06386.1"/>
    <property type="molecule type" value="Genomic_DNA"/>
</dbReference>
<protein>
    <submittedName>
        <fullName evidence="3">Curved DNA-binding protein</fullName>
    </submittedName>
</protein>
<dbReference type="Proteomes" id="UP000680679">
    <property type="component" value="Chromosome"/>
</dbReference>
<dbReference type="PANTHER" id="PTHR43096:SF52">
    <property type="entry name" value="DNAJ HOMOLOG 1, MITOCHONDRIAL-RELATED"/>
    <property type="match status" value="1"/>
</dbReference>
<dbReference type="InterPro" id="IPR008971">
    <property type="entry name" value="HSP40/DnaJ_pept-bd"/>
</dbReference>
<name>A0ABM7QKZ9_9GAMM</name>
<keyword evidence="1" id="KW-0143">Chaperone</keyword>
<dbReference type="SUPFAM" id="SSF46565">
    <property type="entry name" value="Chaperone J-domain"/>
    <property type="match status" value="1"/>
</dbReference>
<dbReference type="InterPro" id="IPR002939">
    <property type="entry name" value="DnaJ_C"/>
</dbReference>
<dbReference type="RefSeq" id="WP_213380614.1">
    <property type="nucleotide sequence ID" value="NZ_AP024563.1"/>
</dbReference>
<gene>
    <name evidence="3" type="primary">cbpA_1</name>
    <name evidence="3" type="ORF">Atep_10630</name>
</gene>
<dbReference type="GO" id="GO:0003677">
    <property type="term" value="F:DNA binding"/>
    <property type="evidence" value="ECO:0007669"/>
    <property type="project" value="UniProtKB-KW"/>
</dbReference>
<keyword evidence="4" id="KW-1185">Reference proteome</keyword>
<dbReference type="CDD" id="cd10747">
    <property type="entry name" value="DnaJ_C"/>
    <property type="match status" value="1"/>
</dbReference>
<evidence type="ECO:0000259" key="2">
    <source>
        <dbReference type="PROSITE" id="PS50076"/>
    </source>
</evidence>
<keyword evidence="3" id="KW-0238">DNA-binding</keyword>
<dbReference type="CDD" id="cd06257">
    <property type="entry name" value="DnaJ"/>
    <property type="match status" value="1"/>
</dbReference>
<organism evidence="3 4">
    <name type="scientific">Allochromatium tepidum</name>
    <dbReference type="NCBI Taxonomy" id="553982"/>
    <lineage>
        <taxon>Bacteria</taxon>
        <taxon>Pseudomonadati</taxon>
        <taxon>Pseudomonadota</taxon>
        <taxon>Gammaproteobacteria</taxon>
        <taxon>Chromatiales</taxon>
        <taxon>Chromatiaceae</taxon>
        <taxon>Allochromatium</taxon>
    </lineage>
</organism>
<dbReference type="Gene3D" id="2.60.260.20">
    <property type="entry name" value="Urease metallochaperone UreE, N-terminal domain"/>
    <property type="match status" value="2"/>
</dbReference>
<evidence type="ECO:0000313" key="3">
    <source>
        <dbReference type="EMBL" id="BCU06386.1"/>
    </source>
</evidence>
<evidence type="ECO:0000256" key="1">
    <source>
        <dbReference type="ARBA" id="ARBA00023186"/>
    </source>
</evidence>
<dbReference type="Pfam" id="PF01556">
    <property type="entry name" value="DnaJ_C"/>
    <property type="match status" value="1"/>
</dbReference>
<proteinExistence type="predicted"/>
<dbReference type="InterPro" id="IPR001623">
    <property type="entry name" value="DnaJ_domain"/>
</dbReference>
<dbReference type="SMART" id="SM00271">
    <property type="entry name" value="DnaJ"/>
    <property type="match status" value="1"/>
</dbReference>
<sequence length="315" mass="34244">MQFKDYYAVLGVARDASADEIKKAFRKLARKYHPDVSKEKDAEARMKDVNEAYAVLSDPEKRAAYDQLSQGYQPGQDFRPPPDWDAGFEFSGRGFTAEEAAGFSDFFEQLFGRAGMGGRGFAYARHGGRAQGEDHHAKVLLDLEDAFTGATRQITLRVPQMDAQGRVLLTTRTLNVKIPKGIKAGQVIRLAGQGAPGLGGGPAGDLLLEVQFKPHPRFRVEGRDLYMTLPVAPWEAALGAVVSVDLPGGAVKVRIPPGAQSGRQLRVRGKGIPAEPPGDLLLTLEVVLPSADTPAARQFYERMAQELAFDPRQGS</sequence>
<accession>A0ABM7QKZ9</accession>
<dbReference type="Gene3D" id="1.10.287.110">
    <property type="entry name" value="DnaJ domain"/>
    <property type="match status" value="1"/>
</dbReference>